<dbReference type="NCBIfam" id="TIGR00400">
    <property type="entry name" value="mgtE"/>
    <property type="match status" value="1"/>
</dbReference>
<evidence type="ECO:0000256" key="2">
    <source>
        <dbReference type="ARBA" id="ARBA00009749"/>
    </source>
</evidence>
<evidence type="ECO:0000313" key="13">
    <source>
        <dbReference type="Proteomes" id="UP000295783"/>
    </source>
</evidence>
<dbReference type="SMART" id="SM00924">
    <property type="entry name" value="MgtE_N"/>
    <property type="match status" value="1"/>
</dbReference>
<dbReference type="InterPro" id="IPR000644">
    <property type="entry name" value="CBS_dom"/>
</dbReference>
<dbReference type="Proteomes" id="UP000295783">
    <property type="component" value="Unassembled WGS sequence"/>
</dbReference>
<evidence type="ECO:0000256" key="6">
    <source>
        <dbReference type="ARBA" id="ARBA00022989"/>
    </source>
</evidence>
<dbReference type="GO" id="GO:0005886">
    <property type="term" value="C:plasma membrane"/>
    <property type="evidence" value="ECO:0007669"/>
    <property type="project" value="UniProtKB-SubCell"/>
</dbReference>
<keyword evidence="7 9" id="KW-0472">Membrane</keyword>
<reference evidence="12 13" key="1">
    <citation type="submission" date="2019-03" db="EMBL/GenBank/DDBJ databases">
        <title>Genomic Encyclopedia of Type Strains, Phase III (KMG-III): the genomes of soil and plant-associated and newly described type strains.</title>
        <authorList>
            <person name="Whitman W."/>
        </authorList>
    </citation>
    <scope>NUCLEOTIDE SEQUENCE [LARGE SCALE GENOMIC DNA]</scope>
    <source>
        <strain evidence="12 13">CGMCC 1.7660</strain>
    </source>
</reference>
<feature type="domain" description="CBS" evidence="11">
    <location>
        <begin position="228"/>
        <end position="284"/>
    </location>
</feature>
<comment type="caution">
    <text evidence="12">The sequence shown here is derived from an EMBL/GenBank/DDBJ whole genome shotgun (WGS) entry which is preliminary data.</text>
</comment>
<comment type="similarity">
    <text evidence="2 9">Belongs to the SLC41A transporter family.</text>
</comment>
<keyword evidence="5 9" id="KW-0460">Magnesium</keyword>
<dbReference type="RefSeq" id="WP_133611838.1">
    <property type="nucleotide sequence ID" value="NZ_SNYW01000006.1"/>
</dbReference>
<dbReference type="SUPFAM" id="SSF161093">
    <property type="entry name" value="MgtE membrane domain-like"/>
    <property type="match status" value="1"/>
</dbReference>
<evidence type="ECO:0000256" key="9">
    <source>
        <dbReference type="RuleBase" id="RU362011"/>
    </source>
</evidence>
<evidence type="ECO:0000256" key="10">
    <source>
        <dbReference type="SAM" id="MobiDB-lite"/>
    </source>
</evidence>
<comment type="function">
    <text evidence="9">Acts as a magnesium transporter.</text>
</comment>
<name>A0A4R6X057_9PROT</name>
<comment type="subunit">
    <text evidence="9">Homodimer.</text>
</comment>
<dbReference type="InterPro" id="IPR036739">
    <property type="entry name" value="SLC41_membr_dom_sf"/>
</dbReference>
<feature type="transmembrane region" description="Helical" evidence="9">
    <location>
        <begin position="309"/>
        <end position="326"/>
    </location>
</feature>
<dbReference type="AlphaFoldDB" id="A0A4R6X057"/>
<dbReference type="InterPro" id="IPR046342">
    <property type="entry name" value="CBS_dom_sf"/>
</dbReference>
<keyword evidence="9" id="KW-0479">Metal-binding</keyword>
<feature type="transmembrane region" description="Helical" evidence="9">
    <location>
        <begin position="449"/>
        <end position="472"/>
    </location>
</feature>
<protein>
    <recommendedName>
        <fullName evidence="9">Magnesium transporter MgtE</fullName>
    </recommendedName>
</protein>
<evidence type="ECO:0000313" key="12">
    <source>
        <dbReference type="EMBL" id="TDQ83818.1"/>
    </source>
</evidence>
<feature type="region of interest" description="Disordered" evidence="10">
    <location>
        <begin position="1"/>
        <end position="30"/>
    </location>
</feature>
<proteinExistence type="inferred from homology"/>
<evidence type="ECO:0000256" key="5">
    <source>
        <dbReference type="ARBA" id="ARBA00022842"/>
    </source>
</evidence>
<dbReference type="SUPFAM" id="SSF54631">
    <property type="entry name" value="CBS-domain pair"/>
    <property type="match status" value="1"/>
</dbReference>
<accession>A0A4R6X057</accession>
<feature type="transmembrane region" description="Helical" evidence="9">
    <location>
        <begin position="338"/>
        <end position="365"/>
    </location>
</feature>
<evidence type="ECO:0000256" key="8">
    <source>
        <dbReference type="PROSITE-ProRule" id="PRU00703"/>
    </source>
</evidence>
<dbReference type="SMART" id="SM00116">
    <property type="entry name" value="CBS"/>
    <property type="match status" value="2"/>
</dbReference>
<dbReference type="InterPro" id="IPR006668">
    <property type="entry name" value="Mg_transptr_MgtE_intracell_dom"/>
</dbReference>
<dbReference type="InterPro" id="IPR006667">
    <property type="entry name" value="SLC41_membr_dom"/>
</dbReference>
<comment type="subcellular location">
    <subcellularLocation>
        <location evidence="9">Cell membrane</location>
        <topology evidence="9">Multi-pass membrane protein</topology>
    </subcellularLocation>
    <subcellularLocation>
        <location evidence="1">Membrane</location>
        <topology evidence="1">Multi-pass membrane protein</topology>
    </subcellularLocation>
</comment>
<evidence type="ECO:0000259" key="11">
    <source>
        <dbReference type="PROSITE" id="PS51371"/>
    </source>
</evidence>
<dbReference type="PANTHER" id="PTHR43773">
    <property type="entry name" value="MAGNESIUM TRANSPORTER MGTE"/>
    <property type="match status" value="1"/>
</dbReference>
<dbReference type="Gene3D" id="1.10.357.20">
    <property type="entry name" value="SLC41 divalent cation transporters, integral membrane domain"/>
    <property type="match status" value="1"/>
</dbReference>
<dbReference type="Pfam" id="PF03448">
    <property type="entry name" value="MgtE_N"/>
    <property type="match status" value="1"/>
</dbReference>
<dbReference type="OrthoDB" id="9790355at2"/>
<dbReference type="GO" id="GO:0015095">
    <property type="term" value="F:magnesium ion transmembrane transporter activity"/>
    <property type="evidence" value="ECO:0007669"/>
    <property type="project" value="UniProtKB-UniRule"/>
</dbReference>
<evidence type="ECO:0000256" key="1">
    <source>
        <dbReference type="ARBA" id="ARBA00004141"/>
    </source>
</evidence>
<dbReference type="PROSITE" id="PS51371">
    <property type="entry name" value="CBS"/>
    <property type="match status" value="1"/>
</dbReference>
<gene>
    <name evidence="12" type="ORF">A8950_0361</name>
</gene>
<keyword evidence="13" id="KW-1185">Reference proteome</keyword>
<dbReference type="GO" id="GO:0046872">
    <property type="term" value="F:metal ion binding"/>
    <property type="evidence" value="ECO:0007669"/>
    <property type="project" value="UniProtKB-KW"/>
</dbReference>
<sequence length="473" mass="51313">MAGTADDPREEKEERTTLVETVDEEELYGPSEELLENVSSALAAGDVALVESLIEPLHPADVADLIEHLEPEQLQLFLDITRHALEPETISHLDETLREEVVEQMAPAELARVVTELDSDDAVDLLEDLDDETQRQVLENLPAEERGFIEQGLTYPEDSAGRLMQRELVAVPASWDVGQTIDHLRGSADLPDDFYDLFVVDAAGKPVGSVPLSRVLRSKRGTGLNRIMDEELRLVPADTDQEAVAYLFRQYALMSAPVVDAAGRLIGVITVDDVVRVIDEEAEEDLLNIVGVGDTDFHAPVHVTAFQRVRWLVVTLVNTLIAAFVISRFEDTIGHYPALAVLMPITAAMGGNAGVQVITVTVRALATRDITPNSNVGRIVMKELAVGFMNALVFAAILGTLGGFWFGNLALGFVLGAAMIFNMVWAGFAGTTIPIVMEKLGFDPATGAGPFLTTTTDCLGFFAFLGLATLFLT</sequence>
<keyword evidence="9" id="KW-1003">Cell membrane</keyword>
<dbReference type="EMBL" id="SNYW01000006">
    <property type="protein sequence ID" value="TDQ83818.1"/>
    <property type="molecule type" value="Genomic_DNA"/>
</dbReference>
<feature type="compositionally biased region" description="Basic and acidic residues" evidence="10">
    <location>
        <begin position="1"/>
        <end position="17"/>
    </location>
</feature>
<dbReference type="Pfam" id="PF01769">
    <property type="entry name" value="MgtE"/>
    <property type="match status" value="1"/>
</dbReference>
<evidence type="ECO:0000256" key="7">
    <source>
        <dbReference type="ARBA" id="ARBA00023136"/>
    </source>
</evidence>
<dbReference type="InterPro" id="IPR038076">
    <property type="entry name" value="MgtE_N_sf"/>
</dbReference>
<keyword evidence="8" id="KW-0129">CBS domain</keyword>
<dbReference type="CDD" id="cd04606">
    <property type="entry name" value="CBS_pair_Mg_transporter"/>
    <property type="match status" value="1"/>
</dbReference>
<dbReference type="Pfam" id="PF00571">
    <property type="entry name" value="CBS"/>
    <property type="match status" value="2"/>
</dbReference>
<dbReference type="InterPro" id="IPR006669">
    <property type="entry name" value="MgtE_transporter"/>
</dbReference>
<keyword evidence="6 9" id="KW-1133">Transmembrane helix</keyword>
<organism evidence="12 13">
    <name type="scientific">Dongia mobilis</name>
    <dbReference type="NCBI Taxonomy" id="578943"/>
    <lineage>
        <taxon>Bacteria</taxon>
        <taxon>Pseudomonadati</taxon>
        <taxon>Pseudomonadota</taxon>
        <taxon>Alphaproteobacteria</taxon>
        <taxon>Rhodospirillales</taxon>
        <taxon>Dongiaceae</taxon>
        <taxon>Dongia</taxon>
    </lineage>
</organism>
<evidence type="ECO:0000256" key="4">
    <source>
        <dbReference type="ARBA" id="ARBA00022692"/>
    </source>
</evidence>
<evidence type="ECO:0000256" key="3">
    <source>
        <dbReference type="ARBA" id="ARBA00022448"/>
    </source>
</evidence>
<dbReference type="SUPFAM" id="SSF158791">
    <property type="entry name" value="MgtE N-terminal domain-like"/>
    <property type="match status" value="1"/>
</dbReference>
<feature type="transmembrane region" description="Helical" evidence="9">
    <location>
        <begin position="413"/>
        <end position="437"/>
    </location>
</feature>
<feature type="transmembrane region" description="Helical" evidence="9">
    <location>
        <begin position="385"/>
        <end position="406"/>
    </location>
</feature>
<keyword evidence="3 9" id="KW-0813">Transport</keyword>
<dbReference type="PANTHER" id="PTHR43773:SF1">
    <property type="entry name" value="MAGNESIUM TRANSPORTER MGTE"/>
    <property type="match status" value="1"/>
</dbReference>
<dbReference type="Gene3D" id="3.10.580.10">
    <property type="entry name" value="CBS-domain"/>
    <property type="match status" value="1"/>
</dbReference>
<dbReference type="Gene3D" id="1.25.60.10">
    <property type="entry name" value="MgtE N-terminal domain-like"/>
    <property type="match status" value="1"/>
</dbReference>
<keyword evidence="4 9" id="KW-0812">Transmembrane</keyword>